<evidence type="ECO:0008006" key="4">
    <source>
        <dbReference type="Google" id="ProtNLM"/>
    </source>
</evidence>
<evidence type="ECO:0000313" key="3">
    <source>
        <dbReference type="Proteomes" id="UP000283616"/>
    </source>
</evidence>
<evidence type="ECO:0000313" key="2">
    <source>
        <dbReference type="EMBL" id="RHL58765.1"/>
    </source>
</evidence>
<gene>
    <name evidence="2" type="ORF">DW011_11840</name>
</gene>
<dbReference type="EMBL" id="QROV01000012">
    <property type="protein sequence ID" value="RHL58765.1"/>
    <property type="molecule type" value="Genomic_DNA"/>
</dbReference>
<protein>
    <recommendedName>
        <fullName evidence="4">Lipoprotein</fullName>
    </recommendedName>
</protein>
<dbReference type="PROSITE" id="PS51257">
    <property type="entry name" value="PROKAR_LIPOPROTEIN"/>
    <property type="match status" value="1"/>
</dbReference>
<comment type="caution">
    <text evidence="2">The sequence shown here is derived from an EMBL/GenBank/DDBJ whole genome shotgun (WGS) entry which is preliminary data.</text>
</comment>
<organism evidence="2 3">
    <name type="scientific">Bacteroides thetaiotaomicron</name>
    <dbReference type="NCBI Taxonomy" id="818"/>
    <lineage>
        <taxon>Bacteria</taxon>
        <taxon>Pseudomonadati</taxon>
        <taxon>Bacteroidota</taxon>
        <taxon>Bacteroidia</taxon>
        <taxon>Bacteroidales</taxon>
        <taxon>Bacteroidaceae</taxon>
        <taxon>Bacteroides</taxon>
    </lineage>
</organism>
<name>A0A1H7W0Y7_BACT4</name>
<feature type="chain" id="PRO_5043145390" description="Lipoprotein" evidence="1">
    <location>
        <begin position="19"/>
        <end position="303"/>
    </location>
</feature>
<dbReference type="RefSeq" id="WP_074859309.1">
    <property type="nucleotide sequence ID" value="NZ_CAXTGU010000013.1"/>
</dbReference>
<dbReference type="AlphaFoldDB" id="A0A1H7W0Y7"/>
<reference evidence="2 3" key="1">
    <citation type="submission" date="2018-08" db="EMBL/GenBank/DDBJ databases">
        <title>A genome reference for cultivated species of the human gut microbiota.</title>
        <authorList>
            <person name="Zou Y."/>
            <person name="Xue W."/>
            <person name="Luo G."/>
        </authorList>
    </citation>
    <scope>NUCLEOTIDE SEQUENCE [LARGE SCALE GENOMIC DNA]</scope>
    <source>
        <strain evidence="2 3">AF37-12</strain>
    </source>
</reference>
<feature type="signal peptide" evidence="1">
    <location>
        <begin position="1"/>
        <end position="18"/>
    </location>
</feature>
<accession>A0A1H7W0Y7</accession>
<keyword evidence="1" id="KW-0732">Signal</keyword>
<proteinExistence type="predicted"/>
<evidence type="ECO:0000256" key="1">
    <source>
        <dbReference type="SAM" id="SignalP"/>
    </source>
</evidence>
<dbReference type="Proteomes" id="UP000283616">
    <property type="component" value="Unassembled WGS sequence"/>
</dbReference>
<sequence>MKTNYLLLGIITLFSACAQEEFNDPKTGAEIQKNENMLLESDHNAIHFNNTEHFFACYDSLLTKDYDEQLAWSVSRTSNSLLKNADSCTDTIMLSMPKAFQALFNKELEVAINDSILKYDNGKIYLTAINKKGLFPPILCGETNVAPIENEVQTRMQSGDLEFRTIGFSHQYNFKRASSKYKFNYVNELKSYQARVNNIVSEVLGFMVKLEYRGRGSWKEASEPRDISMNIDCGASIFGIAPPITHFTIGKREYKNRQWNLEIPVAKVAYTSQLTRHVWYITISGSISQTISGENETKWTNTY</sequence>